<evidence type="ECO:0000313" key="1">
    <source>
        <dbReference type="EMBL" id="KAI8533481.1"/>
    </source>
</evidence>
<dbReference type="EMBL" id="CM046397">
    <property type="protein sequence ID" value="KAI8533481.1"/>
    <property type="molecule type" value="Genomic_DNA"/>
</dbReference>
<gene>
    <name evidence="1" type="ORF">RHMOL_Rhmol10G0014200</name>
</gene>
<protein>
    <submittedName>
        <fullName evidence="1">Uncharacterized protein</fullName>
    </submittedName>
</protein>
<proteinExistence type="predicted"/>
<dbReference type="Proteomes" id="UP001062846">
    <property type="component" value="Chromosome 10"/>
</dbReference>
<organism evidence="1 2">
    <name type="scientific">Rhododendron molle</name>
    <name type="common">Chinese azalea</name>
    <name type="synonym">Azalea mollis</name>
    <dbReference type="NCBI Taxonomy" id="49168"/>
    <lineage>
        <taxon>Eukaryota</taxon>
        <taxon>Viridiplantae</taxon>
        <taxon>Streptophyta</taxon>
        <taxon>Embryophyta</taxon>
        <taxon>Tracheophyta</taxon>
        <taxon>Spermatophyta</taxon>
        <taxon>Magnoliopsida</taxon>
        <taxon>eudicotyledons</taxon>
        <taxon>Gunneridae</taxon>
        <taxon>Pentapetalae</taxon>
        <taxon>asterids</taxon>
        <taxon>Ericales</taxon>
        <taxon>Ericaceae</taxon>
        <taxon>Ericoideae</taxon>
        <taxon>Rhodoreae</taxon>
        <taxon>Rhododendron</taxon>
    </lineage>
</organism>
<accession>A0ACC0LYX9</accession>
<evidence type="ECO:0000313" key="2">
    <source>
        <dbReference type="Proteomes" id="UP001062846"/>
    </source>
</evidence>
<keyword evidence="2" id="KW-1185">Reference proteome</keyword>
<name>A0ACC0LYX9_RHOML</name>
<reference evidence="1" key="1">
    <citation type="submission" date="2022-02" db="EMBL/GenBank/DDBJ databases">
        <title>Plant Genome Project.</title>
        <authorList>
            <person name="Zhang R.-G."/>
        </authorList>
    </citation>
    <scope>NUCLEOTIDE SEQUENCE</scope>
    <source>
        <strain evidence="1">AT1</strain>
    </source>
</reference>
<sequence>MEHLLFHCPWSRAVWFRSNKAFWVFHKEVVAVDRWMEDLICRDLAKETSCEDLGEILQICWAIWKARNNFVFSNKLPNREEVIAQASLGNRDYLHAIYSGLNRVPSQPTGVSTWEPPPSSFLKINIDGAFKSSRSLAAFGIIARDNGGSALWWRCGSVMVASALSIEAWALRIACAMVKDEDLSQVIFESDCKCLVDLIVDTYMDCHWSIDAIVKDIRTWAIVILMCKFGSRTVPIKCCRSFTSYMDLVDKLCFKFSVLRFDSVRLFYNLRDYDGCVLANDDDLEVMFSLAGCFGVEVIDVTVVNSIGSSGCFGSDSVAIGVDRSENTCLTTDVGSDGLCGGSSGSYGSIFTSSKGKGSGVSCLSTDVGSVGLCGGSSGSYGSIFTSSKGKGSGVSCFGDVVASGVSGSSGSSDGLCSDVGSCSSSKGKGLAVIRSQWRLEVEKERDLLPTFCQHRDRALLSDSWRHYIKEVNQKFEGGAVEFRDKLAKFAIFYGFDYSFAKNETDRVTAFCKDADCKWRVHARLDKVSRHFYIRSFDDIHSCGASVLSTKHSRASSSMIGRLMSADIRTTPQKRPIDVVSSLKGLYGVDVPYKRAWKGVEKGRSEAFGDYDASFDELRWYREAVKNSDPESVFDIEVDTETNRFKRLFVAFSACIYGFKHLRPLLFVDGTFLKGNFKGSLLSASAKDGDKGLFPLCIGVADSESNENWLWFMEKLRGILDGDTRSIVFVSDRNAGIKAAVPRVFPSGFHGYCLYHLKNNLRGRLTGGRNKYKERVIGLFSLCAYAPNEMKFNEEMARLKKAGGESRITNFLADLPYEHWANAFFPGQRYGEMWSNLAECFNSWIEKERHLPITQLVDRVRIKLTEQMCCRKQIAAKWRKVLCPTMDEALTIAFQESKAWEVKFSSPDVLEVLCNPSVKVDIGRHSCTCTQWQLNGVPCVHAVCAIKKSGKSLNACVERYFHVECYREAYSRPIMPVPTLWKPEGAGDAVILPPFSRKPPGRNKKKRIRSFGEKVRTIKCTRCGKRGSHNRRSCKEAIN</sequence>
<comment type="caution">
    <text evidence="1">The sequence shown here is derived from an EMBL/GenBank/DDBJ whole genome shotgun (WGS) entry which is preliminary data.</text>
</comment>